<keyword evidence="3" id="KW-1185">Reference proteome</keyword>
<evidence type="ECO:0000256" key="1">
    <source>
        <dbReference type="SAM" id="MobiDB-lite"/>
    </source>
</evidence>
<dbReference type="Pfam" id="PF13531">
    <property type="entry name" value="SBP_bac_11"/>
    <property type="match status" value="1"/>
</dbReference>
<sequence>MKQVLAVLAAVALIGGAWFVRTEFIAPTDDTGGATQVDDVAEEPATGLDVVCDELLGDACPAGSVRRDSADLVEAFSIPEVPHDVLVAPAIVVQMIEESGRSSATLSEERPTVATTPIVLVVAAGRDADVTACGTTWTCASTLVTAGDLRPAFADPSTDTAGITGLAALAGGYFNDAGAPFNLTGFSTGGFIGWLDAVQRESTISPSGVENIIRFAGSQNDSAVVTEAEALDVTARAAQNVPVILYPEPIGSLSVVAVAVGDTDHGDAADVGEQVGAQLRDAGWRGPDGASSEGGPALGGDDGLPSGGVLIALRQRWGQ</sequence>
<organism evidence="2 3">
    <name type="scientific">Euzebya pacifica</name>
    <dbReference type="NCBI Taxonomy" id="1608957"/>
    <lineage>
        <taxon>Bacteria</taxon>
        <taxon>Bacillati</taxon>
        <taxon>Actinomycetota</taxon>
        <taxon>Nitriliruptoria</taxon>
        <taxon>Euzebyales</taxon>
    </lineage>
</organism>
<dbReference type="RefSeq" id="WP_114593031.1">
    <property type="nucleotide sequence ID" value="NZ_CP031165.1"/>
</dbReference>
<gene>
    <name evidence="2" type="ORF">DVS28_a4058</name>
</gene>
<accession>A0A346Y2M9</accession>
<protein>
    <submittedName>
        <fullName evidence="2">Uncharacterized protein</fullName>
    </submittedName>
</protein>
<evidence type="ECO:0000313" key="3">
    <source>
        <dbReference type="Proteomes" id="UP000264006"/>
    </source>
</evidence>
<dbReference type="KEGG" id="euz:DVS28_a4058"/>
<evidence type="ECO:0000313" key="2">
    <source>
        <dbReference type="EMBL" id="AXV08726.1"/>
    </source>
</evidence>
<dbReference type="EMBL" id="CP031165">
    <property type="protein sequence ID" value="AXV08726.1"/>
    <property type="molecule type" value="Genomic_DNA"/>
</dbReference>
<reference evidence="2 3" key="1">
    <citation type="submission" date="2018-09" db="EMBL/GenBank/DDBJ databases">
        <title>Complete genome sequence of Euzebya sp. DY32-46 isolated from seawater of Pacific Ocean.</title>
        <authorList>
            <person name="Xu L."/>
            <person name="Wu Y.-H."/>
            <person name="Xu X.-W."/>
        </authorList>
    </citation>
    <scope>NUCLEOTIDE SEQUENCE [LARGE SCALE GENOMIC DNA]</scope>
    <source>
        <strain evidence="2 3">DY32-46</strain>
    </source>
</reference>
<name>A0A346Y2M9_9ACTN</name>
<feature type="region of interest" description="Disordered" evidence="1">
    <location>
        <begin position="281"/>
        <end position="303"/>
    </location>
</feature>
<proteinExistence type="predicted"/>
<dbReference type="AlphaFoldDB" id="A0A346Y2M9"/>
<dbReference type="Proteomes" id="UP000264006">
    <property type="component" value="Chromosome"/>
</dbReference>
<dbReference type="OrthoDB" id="5242361at2"/>